<evidence type="ECO:0000313" key="5">
    <source>
        <dbReference type="EMBL" id="EDV25072.1"/>
    </source>
</evidence>
<dbReference type="CTD" id="6754175"/>
<accession>B3RYN6</accession>
<comment type="similarity">
    <text evidence="1">Belongs to the UDP-glycosyltransferase family.</text>
</comment>
<dbReference type="RefSeq" id="XP_002112962.1">
    <property type="nucleotide sequence ID" value="XM_002112926.1"/>
</dbReference>
<dbReference type="GO" id="GO:0008194">
    <property type="term" value="F:UDP-glycosyltransferase activity"/>
    <property type="evidence" value="ECO:0000318"/>
    <property type="project" value="GO_Central"/>
</dbReference>
<name>B3RYN6_TRIAD</name>
<dbReference type="InterPro" id="IPR002213">
    <property type="entry name" value="UDP_glucos_trans"/>
</dbReference>
<dbReference type="Pfam" id="PF00201">
    <property type="entry name" value="UDPGT"/>
    <property type="match status" value="2"/>
</dbReference>
<dbReference type="STRING" id="10228.B3RYN6"/>
<dbReference type="eggNOG" id="KOG1192">
    <property type="taxonomic scope" value="Eukaryota"/>
</dbReference>
<reference evidence="5 6" key="1">
    <citation type="journal article" date="2008" name="Nature">
        <title>The Trichoplax genome and the nature of placozoans.</title>
        <authorList>
            <person name="Srivastava M."/>
            <person name="Begovic E."/>
            <person name="Chapman J."/>
            <person name="Putnam N.H."/>
            <person name="Hellsten U."/>
            <person name="Kawashima T."/>
            <person name="Kuo A."/>
            <person name="Mitros T."/>
            <person name="Salamov A."/>
            <person name="Carpenter M.L."/>
            <person name="Signorovitch A.Y."/>
            <person name="Moreno M.A."/>
            <person name="Kamm K."/>
            <person name="Grimwood J."/>
            <person name="Schmutz J."/>
            <person name="Shapiro H."/>
            <person name="Grigoriev I.V."/>
            <person name="Buss L.W."/>
            <person name="Schierwater B."/>
            <person name="Dellaporta S.L."/>
            <person name="Rokhsar D.S."/>
        </authorList>
    </citation>
    <scope>NUCLEOTIDE SEQUENCE [LARGE SCALE GENOMIC DNA]</scope>
    <source>
        <strain evidence="5 6">Grell-BS-1999</strain>
    </source>
</reference>
<dbReference type="InParanoid" id="B3RYN6"/>
<keyword evidence="4" id="KW-0732">Signal</keyword>
<evidence type="ECO:0000256" key="2">
    <source>
        <dbReference type="ARBA" id="ARBA00022676"/>
    </source>
</evidence>
<evidence type="ECO:0000313" key="6">
    <source>
        <dbReference type="Proteomes" id="UP000009022"/>
    </source>
</evidence>
<dbReference type="Proteomes" id="UP000009022">
    <property type="component" value="Unassembled WGS sequence"/>
</dbReference>
<proteinExistence type="inferred from homology"/>
<keyword evidence="6" id="KW-1185">Reference proteome</keyword>
<dbReference type="GeneID" id="6754175"/>
<gene>
    <name evidence="5" type="ORF">TRIADDRAFT_56620</name>
</gene>
<dbReference type="PhylomeDB" id="B3RYN6"/>
<evidence type="ECO:0000256" key="4">
    <source>
        <dbReference type="SAM" id="SignalP"/>
    </source>
</evidence>
<sequence length="341" mass="38371">MGIKLLVSIAFIALSIAFRLQNAHCAKVAVIPAFEKRHVLVLNTFAEALHDRGHDIQLFLRIVGIGALNVPRLLLNNPQPLSYVPILLTSYSSMMTFKERFINAIAYAMLNKFYSYALDQNIGSLKHKFDNTASMTTYEIENSASMVLMTGDFVLEYPRPLLPNVKVIDTFSAKPAKPLSSDLEVFMNGERKVVYISFGSIYENFDAEKIKVFIDAVNRIPYKVMWKSKASVKDVGSHVKIVNWAPQNDILGHKNTIAFFRIVAIAIDNAKQVVRAGLGIEINIRKLTSNDIDNGIARVTTDRYQENAKYISTAIHSQRRSPQDTAVGNTQKWEAEYSMFT</sequence>
<feature type="signal peptide" evidence="4">
    <location>
        <begin position="1"/>
        <end position="17"/>
    </location>
</feature>
<dbReference type="OrthoDB" id="5835829at2759"/>
<dbReference type="EMBL" id="DS985245">
    <property type="protein sequence ID" value="EDV25072.1"/>
    <property type="molecule type" value="Genomic_DNA"/>
</dbReference>
<dbReference type="Gene3D" id="3.40.50.2000">
    <property type="entry name" value="Glycogen Phosphorylase B"/>
    <property type="match status" value="1"/>
</dbReference>
<dbReference type="InterPro" id="IPR050271">
    <property type="entry name" value="UDP-glycosyltransferase"/>
</dbReference>
<organism evidence="5 6">
    <name type="scientific">Trichoplax adhaerens</name>
    <name type="common">Trichoplax reptans</name>
    <dbReference type="NCBI Taxonomy" id="10228"/>
    <lineage>
        <taxon>Eukaryota</taxon>
        <taxon>Metazoa</taxon>
        <taxon>Placozoa</taxon>
        <taxon>Uniplacotomia</taxon>
        <taxon>Trichoplacea</taxon>
        <taxon>Trichoplacidae</taxon>
        <taxon>Trichoplax</taxon>
    </lineage>
</organism>
<dbReference type="HOGENOM" id="CLU_814646_0_0_1"/>
<dbReference type="PANTHER" id="PTHR48043:SF145">
    <property type="entry name" value="FI06409P-RELATED"/>
    <property type="match status" value="1"/>
</dbReference>
<evidence type="ECO:0000256" key="1">
    <source>
        <dbReference type="ARBA" id="ARBA00009995"/>
    </source>
</evidence>
<dbReference type="SUPFAM" id="SSF53756">
    <property type="entry name" value="UDP-Glycosyltransferase/glycogen phosphorylase"/>
    <property type="match status" value="1"/>
</dbReference>
<dbReference type="FunFam" id="3.40.50.2000:FF:000754">
    <property type="entry name" value="Uncharacterized protein"/>
    <property type="match status" value="1"/>
</dbReference>
<keyword evidence="3" id="KW-0808">Transferase</keyword>
<evidence type="ECO:0000256" key="3">
    <source>
        <dbReference type="ARBA" id="ARBA00022679"/>
    </source>
</evidence>
<protein>
    <recommendedName>
        <fullName evidence="7">Glucuronosyltransferase</fullName>
    </recommendedName>
</protein>
<dbReference type="KEGG" id="tad:TRIADDRAFT_56620"/>
<feature type="chain" id="PRO_5002798420" description="Glucuronosyltransferase" evidence="4">
    <location>
        <begin position="18"/>
        <end position="341"/>
    </location>
</feature>
<keyword evidence="2" id="KW-0328">Glycosyltransferase</keyword>
<dbReference type="PANTHER" id="PTHR48043">
    <property type="entry name" value="EG:EG0003.4 PROTEIN-RELATED"/>
    <property type="match status" value="1"/>
</dbReference>
<dbReference type="AlphaFoldDB" id="B3RYN6"/>
<evidence type="ECO:0008006" key="7">
    <source>
        <dbReference type="Google" id="ProtNLM"/>
    </source>
</evidence>